<dbReference type="InterPro" id="IPR006119">
    <property type="entry name" value="Resolv_N"/>
</dbReference>
<dbReference type="InterPro" id="IPR050639">
    <property type="entry name" value="SSR_resolvase"/>
</dbReference>
<dbReference type="EMBL" id="BJXK01000006">
    <property type="protein sequence ID" value="GEM79456.1"/>
    <property type="molecule type" value="Genomic_DNA"/>
</dbReference>
<dbReference type="Proteomes" id="UP000321113">
    <property type="component" value="Unassembled WGS sequence"/>
</dbReference>
<organism evidence="4 5">
    <name type="scientific">Vibrio superstes NBRC 103154</name>
    <dbReference type="NCBI Taxonomy" id="1219062"/>
    <lineage>
        <taxon>Bacteria</taxon>
        <taxon>Pseudomonadati</taxon>
        <taxon>Pseudomonadota</taxon>
        <taxon>Gammaproteobacteria</taxon>
        <taxon>Vibrionales</taxon>
        <taxon>Vibrionaceae</taxon>
        <taxon>Vibrio</taxon>
    </lineage>
</organism>
<evidence type="ECO:0000313" key="5">
    <source>
        <dbReference type="Proteomes" id="UP000321113"/>
    </source>
</evidence>
<dbReference type="GO" id="GO:0003677">
    <property type="term" value="F:DNA binding"/>
    <property type="evidence" value="ECO:0007669"/>
    <property type="project" value="UniProtKB-KW"/>
</dbReference>
<dbReference type="PANTHER" id="PTHR30461">
    <property type="entry name" value="DNA-INVERTASE FROM LAMBDOID PROPHAGE"/>
    <property type="match status" value="1"/>
</dbReference>
<dbReference type="InterPro" id="IPR036162">
    <property type="entry name" value="Resolvase-like_N_sf"/>
</dbReference>
<keyword evidence="5" id="KW-1185">Reference proteome</keyword>
<protein>
    <recommendedName>
        <fullName evidence="3">Recombinase domain-containing protein</fullName>
    </recommendedName>
</protein>
<comment type="caution">
    <text evidence="4">The sequence shown here is derived from an EMBL/GenBank/DDBJ whole genome shotgun (WGS) entry which is preliminary data.</text>
</comment>
<name>A0A511QRE9_9VIBR</name>
<evidence type="ECO:0000256" key="2">
    <source>
        <dbReference type="ARBA" id="ARBA00023172"/>
    </source>
</evidence>
<dbReference type="InterPro" id="IPR011109">
    <property type="entry name" value="DNA_bind_recombinase_dom"/>
</dbReference>
<dbReference type="RefSeq" id="WP_119010556.1">
    <property type="nucleotide sequence ID" value="NZ_BJXK01000006.1"/>
</dbReference>
<dbReference type="Gene3D" id="3.90.1750.20">
    <property type="entry name" value="Putative Large Serine Recombinase, Chain B, Domain 2"/>
    <property type="match status" value="1"/>
</dbReference>
<dbReference type="PANTHER" id="PTHR30461:SF2">
    <property type="entry name" value="SERINE RECOMBINASE PINE-RELATED"/>
    <property type="match status" value="1"/>
</dbReference>
<dbReference type="Pfam" id="PF07508">
    <property type="entry name" value="Recombinase"/>
    <property type="match status" value="1"/>
</dbReference>
<reference evidence="4 5" key="1">
    <citation type="submission" date="2019-07" db="EMBL/GenBank/DDBJ databases">
        <title>Whole genome shotgun sequence of Vibrio superstes NBRC 103154.</title>
        <authorList>
            <person name="Hosoyama A."/>
            <person name="Uohara A."/>
            <person name="Ohji S."/>
            <person name="Ichikawa N."/>
        </authorList>
    </citation>
    <scope>NUCLEOTIDE SEQUENCE [LARGE SCALE GENOMIC DNA]</scope>
    <source>
        <strain evidence="4 5">NBRC 103154</strain>
    </source>
</reference>
<keyword evidence="2" id="KW-0233">DNA recombination</keyword>
<dbReference type="SMART" id="SM00857">
    <property type="entry name" value="Resolvase"/>
    <property type="match status" value="1"/>
</dbReference>
<dbReference type="GO" id="GO:0000150">
    <property type="term" value="F:DNA strand exchange activity"/>
    <property type="evidence" value="ECO:0007669"/>
    <property type="project" value="InterPro"/>
</dbReference>
<dbReference type="Pfam" id="PF00239">
    <property type="entry name" value="Resolvase"/>
    <property type="match status" value="1"/>
</dbReference>
<evidence type="ECO:0000313" key="4">
    <source>
        <dbReference type="EMBL" id="GEM79456.1"/>
    </source>
</evidence>
<evidence type="ECO:0000259" key="3">
    <source>
        <dbReference type="PROSITE" id="PS51737"/>
    </source>
</evidence>
<feature type="domain" description="Recombinase" evidence="3">
    <location>
        <begin position="169"/>
        <end position="284"/>
    </location>
</feature>
<dbReference type="SUPFAM" id="SSF53041">
    <property type="entry name" value="Resolvase-like"/>
    <property type="match status" value="1"/>
</dbReference>
<keyword evidence="1" id="KW-0238">DNA-binding</keyword>
<sequence length="527" mass="59405">MKAYSYKRFSSKGQETGDSIRRQTDLAEKYCIEHQLELSEDTYEDLGVSAWTGSNAHEDAGLGQFLLACQQGKIPSNSVLLVESLDRLSREKIKKAMRQLMDITDHVDVVTLIDKRRYTSDMDFSDFIIAGATMQRANEESEVKSKRLQAVWEAKRANPKGSKKTRKCPFWLNVTDDSMSFVVNDKVEIVRKVFELSSQGLGNLKVAKQINSMGFKTARGKDWSPANISILLKARTVLGEYQPTKSVDRKNVAIGDPVLDYYPKVISTELFNKVQLCIADRAKNIRMGSTSSHRNLLRNNGSCMCGGELFITSKRQGVSYFQCQNGVNGACEHGLFRFDVFLNFLKDQIIRPMYFNYWVTDSSNELEVKRDALVVEALVLQKKLDSLLELDVSNVSVNRSIGELAGKINVIEADISNIESDIAKAQLSTGKLQSVNSMYELIDLAGGSGSGQIEIHAREELRRMLNHFKIKLGNIDRCSLVSIEHFDKRSGARVKQVFQSAKTPSRAIRRLGKKGIWKLTDYDYEKN</sequence>
<dbReference type="Gene3D" id="3.40.50.1390">
    <property type="entry name" value="Resolvase, N-terminal catalytic domain"/>
    <property type="match status" value="1"/>
</dbReference>
<dbReference type="InterPro" id="IPR038109">
    <property type="entry name" value="DNA_bind_recomb_sf"/>
</dbReference>
<dbReference type="OrthoDB" id="9791494at2"/>
<accession>A0A511QRE9</accession>
<dbReference type="PROSITE" id="PS51737">
    <property type="entry name" value="RECOMBINASE_DNA_BIND"/>
    <property type="match status" value="1"/>
</dbReference>
<gene>
    <name evidence="4" type="ORF">VSU01S_17010</name>
</gene>
<evidence type="ECO:0000256" key="1">
    <source>
        <dbReference type="ARBA" id="ARBA00023125"/>
    </source>
</evidence>
<proteinExistence type="predicted"/>
<dbReference type="AlphaFoldDB" id="A0A511QRE9"/>
<dbReference type="CDD" id="cd00338">
    <property type="entry name" value="Ser_Recombinase"/>
    <property type="match status" value="1"/>
</dbReference>